<dbReference type="InterPro" id="IPR003400">
    <property type="entry name" value="ExbD"/>
</dbReference>
<evidence type="ECO:0000256" key="3">
    <source>
        <dbReference type="ARBA" id="ARBA00022475"/>
    </source>
</evidence>
<evidence type="ECO:0000313" key="9">
    <source>
        <dbReference type="EMBL" id="EEP60225.1"/>
    </source>
</evidence>
<dbReference type="InterPro" id="IPR029057">
    <property type="entry name" value="PRTase-like"/>
</dbReference>
<comment type="subcellular location">
    <subcellularLocation>
        <location evidence="1">Cell membrane</location>
        <topology evidence="1">Single-pass membrane protein</topology>
    </subcellularLocation>
    <subcellularLocation>
        <location evidence="7">Cell membrane</location>
        <topology evidence="7">Single-pass type II membrane protein</topology>
    </subcellularLocation>
</comment>
<dbReference type="PANTHER" id="PTHR30558">
    <property type="entry name" value="EXBD MEMBRANE COMPONENT OF PMF-DRIVEN MACROMOLECULE IMPORT SYSTEM"/>
    <property type="match status" value="1"/>
</dbReference>
<keyword evidence="5 8" id="KW-1133">Transmembrane helix</keyword>
<dbReference type="EMBL" id="ABZS01000130">
    <property type="protein sequence ID" value="EEP60225.1"/>
    <property type="molecule type" value="Genomic_DNA"/>
</dbReference>
<dbReference type="AlphaFoldDB" id="C4FL23"/>
<dbReference type="Proteomes" id="UP000005540">
    <property type="component" value="Unassembled WGS sequence"/>
</dbReference>
<protein>
    <submittedName>
        <fullName evidence="9">Biopolymer transport protein, ExbD/TolR family</fullName>
    </submittedName>
</protein>
<dbReference type="GO" id="GO:0022857">
    <property type="term" value="F:transmembrane transporter activity"/>
    <property type="evidence" value="ECO:0007669"/>
    <property type="project" value="InterPro"/>
</dbReference>
<keyword evidence="7" id="KW-0813">Transport</keyword>
<proteinExistence type="inferred from homology"/>
<sequence length="143" mass="16370">MSKHKKLSLLYLLEEQENEKEEIQIIPMIDVMLFLLTFFILYTLNVLPMLYQNIKLPTSSTVEQNQINEPLKVYIDKEGNIKTEKFGTGLEALKQYLKTVKSPEEAIVILIPDKDATAKSLMIAIDTLKENKITKISIAGEKK</sequence>
<dbReference type="SUPFAM" id="SSF53271">
    <property type="entry name" value="PRTase-like"/>
    <property type="match status" value="1"/>
</dbReference>
<comment type="caution">
    <text evidence="9">The sequence shown here is derived from an EMBL/GenBank/DDBJ whole genome shotgun (WGS) entry which is preliminary data.</text>
</comment>
<keyword evidence="10" id="KW-1185">Reference proteome</keyword>
<evidence type="ECO:0000256" key="7">
    <source>
        <dbReference type="RuleBase" id="RU003879"/>
    </source>
</evidence>
<gene>
    <name evidence="9" type="ORF">SULYE_1277</name>
</gene>
<organism evidence="9 10">
    <name type="scientific">Sulfurihydrogenibium yellowstonense SS-5</name>
    <dbReference type="NCBI Taxonomy" id="432331"/>
    <lineage>
        <taxon>Bacteria</taxon>
        <taxon>Pseudomonadati</taxon>
        <taxon>Aquificota</taxon>
        <taxon>Aquificia</taxon>
        <taxon>Aquificales</taxon>
        <taxon>Hydrogenothermaceae</taxon>
        <taxon>Sulfurihydrogenibium</taxon>
    </lineage>
</organism>
<keyword evidence="4 7" id="KW-0812">Transmembrane</keyword>
<keyword evidence="3" id="KW-1003">Cell membrane</keyword>
<feature type="transmembrane region" description="Helical" evidence="8">
    <location>
        <begin position="31"/>
        <end position="51"/>
    </location>
</feature>
<dbReference type="GO" id="GO:0005886">
    <property type="term" value="C:plasma membrane"/>
    <property type="evidence" value="ECO:0007669"/>
    <property type="project" value="UniProtKB-SubCell"/>
</dbReference>
<accession>C4FL23</accession>
<dbReference type="OrthoDB" id="9798629at2"/>
<evidence type="ECO:0000256" key="6">
    <source>
        <dbReference type="ARBA" id="ARBA00023136"/>
    </source>
</evidence>
<evidence type="ECO:0000256" key="5">
    <source>
        <dbReference type="ARBA" id="ARBA00022989"/>
    </source>
</evidence>
<evidence type="ECO:0000256" key="8">
    <source>
        <dbReference type="SAM" id="Phobius"/>
    </source>
</evidence>
<reference evidence="9 10" key="1">
    <citation type="submission" date="2009-04" db="EMBL/GenBank/DDBJ databases">
        <authorList>
            <person name="Reysenbach A.-L."/>
            <person name="Heidelberg J.F."/>
            <person name="Nelson W.C."/>
        </authorList>
    </citation>
    <scope>NUCLEOTIDE SEQUENCE [LARGE SCALE GENOMIC DNA]</scope>
    <source>
        <strain evidence="9 10">SS-5</strain>
    </source>
</reference>
<dbReference type="Pfam" id="PF02472">
    <property type="entry name" value="ExbD"/>
    <property type="match status" value="1"/>
</dbReference>
<dbReference type="RefSeq" id="WP_007547502.1">
    <property type="nucleotide sequence ID" value="NZ_ABZS01000130.1"/>
</dbReference>
<evidence type="ECO:0000256" key="4">
    <source>
        <dbReference type="ARBA" id="ARBA00022692"/>
    </source>
</evidence>
<evidence type="ECO:0000256" key="1">
    <source>
        <dbReference type="ARBA" id="ARBA00004162"/>
    </source>
</evidence>
<keyword evidence="7" id="KW-0653">Protein transport</keyword>
<comment type="similarity">
    <text evidence="2 7">Belongs to the ExbD/TolR family.</text>
</comment>
<dbReference type="GO" id="GO:0015031">
    <property type="term" value="P:protein transport"/>
    <property type="evidence" value="ECO:0007669"/>
    <property type="project" value="UniProtKB-KW"/>
</dbReference>
<name>C4FL23_9AQUI</name>
<evidence type="ECO:0000256" key="2">
    <source>
        <dbReference type="ARBA" id="ARBA00005811"/>
    </source>
</evidence>
<evidence type="ECO:0000313" key="10">
    <source>
        <dbReference type="Proteomes" id="UP000005540"/>
    </source>
</evidence>
<keyword evidence="6 8" id="KW-0472">Membrane</keyword>